<keyword evidence="1" id="KW-0805">Transcription regulation</keyword>
<dbReference type="PRINTS" id="PR00778">
    <property type="entry name" value="HTHARSR"/>
</dbReference>
<sequence length="315" mass="34497">MGTDRFILGSPELVAVRFAVAPGIEGTRAIRRLMSRQPAPLHRALIERLRRDIPAGALQVLARLAGARGYTPDFLVQPEATTPEELVGATWSTPLGIVDAGLHQAAAEGRVLPGEWLADPEHARSQIAAAWESFWMHGMQAQWPRLRAVLDADIAARARQFAQHGLESVIENLDPRLRWRGTTLQRSESRFAIETDCRGRGLRLVPTVLGWPRGAITTEEPWTPTIYYPARNATATADRDLPRAAAALIGSTRARILDHLRIPSRTSDVAAALGISPPTASHHLRILGDAGLIATERRGKEAWHARTPAADELGW</sequence>
<proteinExistence type="predicted"/>
<dbReference type="Gene3D" id="1.10.10.10">
    <property type="entry name" value="Winged helix-like DNA-binding domain superfamily/Winged helix DNA-binding domain"/>
    <property type="match status" value="1"/>
</dbReference>
<evidence type="ECO:0000256" key="3">
    <source>
        <dbReference type="ARBA" id="ARBA00023163"/>
    </source>
</evidence>
<dbReference type="SMART" id="SM00418">
    <property type="entry name" value="HTH_ARSR"/>
    <property type="match status" value="1"/>
</dbReference>
<dbReference type="InterPro" id="IPR012318">
    <property type="entry name" value="HTH_CRP"/>
</dbReference>
<dbReference type="Pfam" id="PF19361">
    <property type="entry name" value="DUF5937"/>
    <property type="match status" value="1"/>
</dbReference>
<dbReference type="PROSITE" id="PS50987">
    <property type="entry name" value="HTH_ARSR_2"/>
    <property type="match status" value="1"/>
</dbReference>
<dbReference type="InterPro" id="IPR051011">
    <property type="entry name" value="Metal_resp_trans_reg"/>
</dbReference>
<dbReference type="PANTHER" id="PTHR43132">
    <property type="entry name" value="ARSENICAL RESISTANCE OPERON REPRESSOR ARSR-RELATED"/>
    <property type="match status" value="1"/>
</dbReference>
<reference evidence="5" key="1">
    <citation type="submission" date="2022-02" db="EMBL/GenBank/DDBJ databases">
        <authorList>
            <person name="Lee M."/>
            <person name="Kim S.-J."/>
            <person name="Jung M.-Y."/>
        </authorList>
    </citation>
    <scope>NUCLEOTIDE SEQUENCE</scope>
    <source>
        <strain evidence="5">JHP9</strain>
    </source>
</reference>
<accession>A0ABT0R1N9</accession>
<feature type="domain" description="HTH arsR-type" evidence="4">
    <location>
        <begin position="233"/>
        <end position="315"/>
    </location>
</feature>
<dbReference type="RefSeq" id="WP_249737917.1">
    <property type="nucleotide sequence ID" value="NZ_JAKNCJ010000005.1"/>
</dbReference>
<organism evidence="5 6">
    <name type="scientific">Brachybacterium equifaecis</name>
    <dbReference type="NCBI Taxonomy" id="2910770"/>
    <lineage>
        <taxon>Bacteria</taxon>
        <taxon>Bacillati</taxon>
        <taxon>Actinomycetota</taxon>
        <taxon>Actinomycetes</taxon>
        <taxon>Micrococcales</taxon>
        <taxon>Dermabacteraceae</taxon>
        <taxon>Brachybacterium</taxon>
    </lineage>
</organism>
<name>A0ABT0R1N9_9MICO</name>
<comment type="caution">
    <text evidence="5">The sequence shown here is derived from an EMBL/GenBank/DDBJ whole genome shotgun (WGS) entry which is preliminary data.</text>
</comment>
<evidence type="ECO:0000313" key="6">
    <source>
        <dbReference type="Proteomes" id="UP001203761"/>
    </source>
</evidence>
<dbReference type="InterPro" id="IPR036390">
    <property type="entry name" value="WH_DNA-bd_sf"/>
</dbReference>
<keyword evidence="3" id="KW-0804">Transcription</keyword>
<evidence type="ECO:0000256" key="1">
    <source>
        <dbReference type="ARBA" id="ARBA00023015"/>
    </source>
</evidence>
<dbReference type="InterPro" id="IPR011991">
    <property type="entry name" value="ArsR-like_HTH"/>
</dbReference>
<gene>
    <name evidence="5" type="ORF">Bequi_10675</name>
</gene>
<dbReference type="CDD" id="cd00090">
    <property type="entry name" value="HTH_ARSR"/>
    <property type="match status" value="1"/>
</dbReference>
<dbReference type="Proteomes" id="UP001203761">
    <property type="component" value="Unassembled WGS sequence"/>
</dbReference>
<protein>
    <submittedName>
        <fullName evidence="5">Winged helix-turn-helix domain-containing protein</fullName>
    </submittedName>
</protein>
<dbReference type="SMART" id="SM00419">
    <property type="entry name" value="HTH_CRP"/>
    <property type="match status" value="1"/>
</dbReference>
<evidence type="ECO:0000256" key="2">
    <source>
        <dbReference type="ARBA" id="ARBA00023125"/>
    </source>
</evidence>
<dbReference type="Pfam" id="PF01022">
    <property type="entry name" value="HTH_5"/>
    <property type="match status" value="1"/>
</dbReference>
<dbReference type="EMBL" id="JAKNCJ010000005">
    <property type="protein sequence ID" value="MCL6423841.1"/>
    <property type="molecule type" value="Genomic_DNA"/>
</dbReference>
<dbReference type="InterPro" id="IPR036388">
    <property type="entry name" value="WH-like_DNA-bd_sf"/>
</dbReference>
<keyword evidence="2" id="KW-0238">DNA-binding</keyword>
<keyword evidence="6" id="KW-1185">Reference proteome</keyword>
<dbReference type="PANTHER" id="PTHR43132:SF6">
    <property type="entry name" value="HTH-TYPE TRANSCRIPTIONAL REPRESSOR CZRA"/>
    <property type="match status" value="1"/>
</dbReference>
<evidence type="ECO:0000259" key="4">
    <source>
        <dbReference type="PROSITE" id="PS50987"/>
    </source>
</evidence>
<dbReference type="SUPFAM" id="SSF46785">
    <property type="entry name" value="Winged helix' DNA-binding domain"/>
    <property type="match status" value="1"/>
</dbReference>
<dbReference type="InterPro" id="IPR001845">
    <property type="entry name" value="HTH_ArsR_DNA-bd_dom"/>
</dbReference>
<evidence type="ECO:0000313" key="5">
    <source>
        <dbReference type="EMBL" id="MCL6423841.1"/>
    </source>
</evidence>
<dbReference type="InterPro" id="IPR045981">
    <property type="entry name" value="DUF5937"/>
</dbReference>